<dbReference type="InterPro" id="IPR029062">
    <property type="entry name" value="Class_I_gatase-like"/>
</dbReference>
<feature type="region of interest" description="Disordered" evidence="11">
    <location>
        <begin position="310"/>
        <end position="334"/>
    </location>
</feature>
<evidence type="ECO:0000256" key="10">
    <source>
        <dbReference type="HAMAP-Rule" id="MF_00419"/>
    </source>
</evidence>
<feature type="binding site" evidence="10">
    <location>
        <position position="728"/>
    </location>
    <ligand>
        <name>Mg(2+)</name>
        <dbReference type="ChEBI" id="CHEBI:18420"/>
    </ligand>
</feature>
<comment type="function">
    <text evidence="10">Phosphoribosylformylglycinamidine synthase involved in the purines biosynthetic pathway. Catalyzes the ATP-dependent conversion of formylglycinamide ribonucleotide (FGAR) and glutamine to yield formylglycinamidine ribonucleotide (FGAM) and glutamate.</text>
</comment>
<dbReference type="SUPFAM" id="SSF55326">
    <property type="entry name" value="PurM N-terminal domain-like"/>
    <property type="match status" value="2"/>
</dbReference>
<feature type="domain" description="FGAR-AT PurM N-terminal-like" evidence="15">
    <location>
        <begin position="654"/>
        <end position="817"/>
    </location>
</feature>
<keyword evidence="5 10" id="KW-0547">Nucleotide-binding</keyword>
<evidence type="ECO:0000256" key="3">
    <source>
        <dbReference type="ARBA" id="ARBA00022598"/>
    </source>
</evidence>
<dbReference type="CDD" id="cd02203">
    <property type="entry name" value="PurL_repeat1"/>
    <property type="match status" value="1"/>
</dbReference>
<comment type="catalytic activity">
    <reaction evidence="10">
        <text>N(2)-formyl-N(1)-(5-phospho-beta-D-ribosyl)glycinamide + L-glutamine + ATP + H2O = 2-formamido-N(1)-(5-O-phospho-beta-D-ribosyl)acetamidine + L-glutamate + ADP + phosphate + H(+)</text>
        <dbReference type="Rhea" id="RHEA:17129"/>
        <dbReference type="ChEBI" id="CHEBI:15377"/>
        <dbReference type="ChEBI" id="CHEBI:15378"/>
        <dbReference type="ChEBI" id="CHEBI:29985"/>
        <dbReference type="ChEBI" id="CHEBI:30616"/>
        <dbReference type="ChEBI" id="CHEBI:43474"/>
        <dbReference type="ChEBI" id="CHEBI:58359"/>
        <dbReference type="ChEBI" id="CHEBI:147286"/>
        <dbReference type="ChEBI" id="CHEBI:147287"/>
        <dbReference type="ChEBI" id="CHEBI:456216"/>
        <dbReference type="EC" id="6.3.5.3"/>
    </reaction>
</comment>
<dbReference type="RefSeq" id="WP_224420056.1">
    <property type="nucleotide sequence ID" value="NZ_JAGXFD010000001.1"/>
</dbReference>
<evidence type="ECO:0000313" key="16">
    <source>
        <dbReference type="EMBL" id="MBZ9566316.1"/>
    </source>
</evidence>
<dbReference type="Proteomes" id="UP001319883">
    <property type="component" value="Unassembled WGS sequence"/>
</dbReference>
<dbReference type="GO" id="GO:0004642">
    <property type="term" value="F:phosphoribosylformylglycinamidine synthase activity"/>
    <property type="evidence" value="ECO:0007669"/>
    <property type="project" value="UniProtKB-EC"/>
</dbReference>
<dbReference type="Pfam" id="PF18072">
    <property type="entry name" value="FGAR-AT_linker"/>
    <property type="match status" value="1"/>
</dbReference>
<evidence type="ECO:0000256" key="7">
    <source>
        <dbReference type="ARBA" id="ARBA00022840"/>
    </source>
</evidence>
<dbReference type="InterPro" id="IPR036676">
    <property type="entry name" value="PurM-like_C_sf"/>
</dbReference>
<sequence>MLELRGAPALSAFRHAKLLSTLRERVPEVDSLHAEYVHFADLDGELDAREREVLDSLLTYGARDEAETPRTGHLFLVVPRLGTISPWSSKATDIARNCGLDKVRRIERGIAYRVRLEGVLSEAAFESIVATLHDRMTETVLANATDAVKLFAHHAPAPLGQVDVLGGGRAALAEANAALGLALADDEIDYLVEAFRNLERNPSDVELMMFAQANSEHCRHKIFNAEWTIDGEVQPHSLFQMIRNTHQHAPDGILSAYSDNAAVIEGCEAGRFFAAPRLGDSEARYAATREPIHILMKVETHNHPTAIAPHPGAATGSGGEIRDEGATGRGGKPKAGLTGFAVSNLRIPEFVQPWEAFDYGKPERIQSALAIMLEAPIGGAAFNNEFGRPNLNGYFRTYEQDAVGPDGIERRGYHKPVMLAGGYGNIRAPHVEKGEIPVGARLIVMGGPAMLIGLGGGAASSMASGSSSEDLDFASVQRDNPEIERRAQEVIDRCWALGEGNPIAFIHDVGAGGLSNALPELVKDGGRGGRFELRDVPNAEPGMSPLEIWCNEAQERYVLAVAAEDLETFDALCQRERCPYAVVGEATEAHHLRVHDGHFDSLPVDLPMSVLFGKPPKMQRRFEREARPMPGADFDNLDLREALDRVLRLPAVASKSFLITIGDRSITGMVARDQMVGPWQVPVADCAVTTAAFDTHAGEAMAMGERPPVALIDPAASARLAVAETITNLAAAPIAALGKVRLSANWMSAADHPGENQALFDAVHAVGMELCPALGIAVPVGKDSMSMRTAWQAGEGDAAEDKMVTAPLTLNVTGFAPVTDALKTLTPQLRLDQDESDLILIDLGGGRNRLGGSALAQVYGQVGDACPDLDDAEDLKAFFTVIQGLNADGKLLAYHDRSDGGLLVTLLEMAFAGRGGLEIKLDWLIDDAYAAPGALFAEELGAVIQVNRQDTEFVLAQFAAAGIETCGVIARPRYDDQVRVTLFEEPLLETTRALAQRTWAETSYRLQALRDNPDCAKAEFDNLLDLRDPGLCAEPTFAVDEDVTAPFVNTARPRMAILREQGVNGHVEMAAAFDRAGFETFDVHMSDILAGRVDLATMKGLVACGGFSYGDVLGAGGGWAKSVRFNERARAQFADFFARDDSFALGVCNGCQMLSQLKELIPGAESWPRFVRNESEQFEARVSMVRVEQSPSILLAGMEGSRLPIAVAHGEGRAEFRDSGHLRAMQGNGQVALRYVDNYGQVTTHYPANPNGSPSGVTGLTTPDGRVTIMMPHPERVARAVTNSWRPGEWTRDGAWMRLFRNARVWVG</sequence>
<protein>
    <recommendedName>
        <fullName evidence="10">Phosphoribosylformylglycinamidine synthase</fullName>
        <shortName evidence="10">FGAM synthase</shortName>
        <shortName evidence="10">FGAMS</shortName>
        <ecNumber evidence="10">6.3.5.3</ecNumber>
    </recommendedName>
    <alternativeName>
        <fullName evidence="10">Formylglycinamide ribonucleotide amidotransferase</fullName>
        <shortName evidence="10">FGAR amidotransferase</shortName>
        <shortName evidence="10">FGAR-AT</shortName>
    </alternativeName>
</protein>
<keyword evidence="10" id="KW-0963">Cytoplasm</keyword>
<dbReference type="InterPro" id="IPR040707">
    <property type="entry name" value="FGAR-AT_N"/>
</dbReference>
<name>A0ABS7WWP9_9GAMM</name>
<dbReference type="PROSITE" id="PS51273">
    <property type="entry name" value="GATASE_TYPE_1"/>
    <property type="match status" value="1"/>
</dbReference>
<accession>A0ABS7WWP9</accession>
<feature type="domain" description="PurM-like C-terminal" evidence="12">
    <location>
        <begin position="843"/>
        <end position="971"/>
    </location>
</feature>
<dbReference type="Gene3D" id="3.40.50.880">
    <property type="match status" value="1"/>
</dbReference>
<reference evidence="16 17" key="1">
    <citation type="submission" date="2021-05" db="EMBL/GenBank/DDBJ databases">
        <title>Petroleum and Energy Research Collection (APPE): ex situ preservation of microbial diversity associated with the oil industry and exploitation of its biotechnological potential.</title>
        <authorList>
            <person name="Paixao C.T.M."/>
            <person name="Gomes M.B."/>
            <person name="Oliveira V.M."/>
        </authorList>
    </citation>
    <scope>NUCLEOTIDE SEQUENCE [LARGE SCALE GENOMIC DNA]</scope>
    <source>
        <strain evidence="16 17">LIT2</strain>
    </source>
</reference>
<dbReference type="Pfam" id="PF13507">
    <property type="entry name" value="GATase_5"/>
    <property type="match status" value="1"/>
</dbReference>
<feature type="domain" description="Phosphoribosylformylglycinamidine synthase N-terminal" evidence="14">
    <location>
        <begin position="35"/>
        <end position="151"/>
    </location>
</feature>
<comment type="pathway">
    <text evidence="1 10">Purine metabolism; IMP biosynthesis via de novo pathway; 5-amino-1-(5-phospho-D-ribosyl)imidazole from N(2)-formyl-N(1)-(5-phospho-D-ribosyl)glycinamide: step 1/2.</text>
</comment>
<keyword evidence="6 10" id="KW-0658">Purine biosynthesis</keyword>
<evidence type="ECO:0000256" key="4">
    <source>
        <dbReference type="ARBA" id="ARBA00022723"/>
    </source>
</evidence>
<organism evidence="16 17">
    <name type="scientific">Modicisalibacter tunisiensis</name>
    <dbReference type="NCBI Taxonomy" id="390637"/>
    <lineage>
        <taxon>Bacteria</taxon>
        <taxon>Pseudomonadati</taxon>
        <taxon>Pseudomonadota</taxon>
        <taxon>Gammaproteobacteria</taxon>
        <taxon>Oceanospirillales</taxon>
        <taxon>Halomonadaceae</taxon>
        <taxon>Modicisalibacter</taxon>
    </lineage>
</organism>
<dbReference type="NCBIfam" id="NF003672">
    <property type="entry name" value="PRK05297.1"/>
    <property type="match status" value="1"/>
</dbReference>
<keyword evidence="9 10" id="KW-0315">Glutamine amidotransferase</keyword>
<feature type="binding site" evidence="10">
    <location>
        <begin position="312"/>
        <end position="323"/>
    </location>
    <ligand>
        <name>ATP</name>
        <dbReference type="ChEBI" id="CHEBI:30616"/>
    </ligand>
</feature>
<dbReference type="NCBIfam" id="TIGR01735">
    <property type="entry name" value="FGAM_synt"/>
    <property type="match status" value="1"/>
</dbReference>
<dbReference type="InterPro" id="IPR036921">
    <property type="entry name" value="PurM-like_N_sf"/>
</dbReference>
<feature type="active site" description="Nucleophile" evidence="10">
    <location>
        <position position="1148"/>
    </location>
</feature>
<dbReference type="SUPFAM" id="SSF82697">
    <property type="entry name" value="PurS-like"/>
    <property type="match status" value="1"/>
</dbReference>
<dbReference type="Gene3D" id="3.90.650.10">
    <property type="entry name" value="PurM-like C-terminal domain"/>
    <property type="match status" value="2"/>
</dbReference>
<dbReference type="EC" id="6.3.5.3" evidence="10"/>
<comment type="subunit">
    <text evidence="10">Monomer.</text>
</comment>
<feature type="binding site" evidence="10">
    <location>
        <position position="898"/>
    </location>
    <ligand>
        <name>ATP</name>
        <dbReference type="ChEBI" id="CHEBI:30616"/>
    </ligand>
</feature>
<dbReference type="SUPFAM" id="SSF52317">
    <property type="entry name" value="Class I glutamine amidotransferase-like"/>
    <property type="match status" value="1"/>
</dbReference>
<keyword evidence="7 10" id="KW-0067">ATP-binding</keyword>
<dbReference type="InterPro" id="IPR041609">
    <property type="entry name" value="PurL_linker"/>
</dbReference>
<dbReference type="EMBL" id="JAGXFD010000001">
    <property type="protein sequence ID" value="MBZ9566316.1"/>
    <property type="molecule type" value="Genomic_DNA"/>
</dbReference>
<keyword evidence="8 10" id="KW-0460">Magnesium</keyword>
<dbReference type="Gene3D" id="1.10.8.750">
    <property type="entry name" value="Phosphoribosylformylglycinamidine synthase, linker domain"/>
    <property type="match status" value="1"/>
</dbReference>
<evidence type="ECO:0000259" key="13">
    <source>
        <dbReference type="Pfam" id="PF18072"/>
    </source>
</evidence>
<feature type="binding site" evidence="10">
    <location>
        <position position="896"/>
    </location>
    <ligand>
        <name>Mg(2+)</name>
        <dbReference type="ChEBI" id="CHEBI:18420"/>
    </ligand>
</feature>
<keyword evidence="4 10" id="KW-0479">Metal-binding</keyword>
<evidence type="ECO:0000256" key="11">
    <source>
        <dbReference type="SAM" id="MobiDB-lite"/>
    </source>
</evidence>
<evidence type="ECO:0000256" key="1">
    <source>
        <dbReference type="ARBA" id="ARBA00004920"/>
    </source>
</evidence>
<comment type="caution">
    <text evidence="16">The sequence shown here is derived from an EMBL/GenBank/DDBJ whole genome shotgun (WGS) entry which is preliminary data.</text>
</comment>
<dbReference type="CDD" id="cd02204">
    <property type="entry name" value="PurL_repeat2"/>
    <property type="match status" value="1"/>
</dbReference>
<dbReference type="HAMAP" id="MF_00419">
    <property type="entry name" value="PurL_1"/>
    <property type="match status" value="1"/>
</dbReference>
<dbReference type="PANTHER" id="PTHR10099:SF1">
    <property type="entry name" value="PHOSPHORIBOSYLFORMYLGLYCINAMIDINE SYNTHASE"/>
    <property type="match status" value="1"/>
</dbReference>
<dbReference type="InterPro" id="IPR036604">
    <property type="entry name" value="PurS-like_sf"/>
</dbReference>
<evidence type="ECO:0000313" key="17">
    <source>
        <dbReference type="Proteomes" id="UP001319883"/>
    </source>
</evidence>
<evidence type="ECO:0000256" key="6">
    <source>
        <dbReference type="ARBA" id="ARBA00022755"/>
    </source>
</evidence>
<dbReference type="Pfam" id="PF22689">
    <property type="entry name" value="FGAR-AT_PurM_N-like"/>
    <property type="match status" value="1"/>
</dbReference>
<dbReference type="Gene3D" id="3.30.1330.10">
    <property type="entry name" value="PurM-like, N-terminal domain"/>
    <property type="match status" value="2"/>
</dbReference>
<comment type="similarity">
    <text evidence="2 10">In the N-terminal section; belongs to the FGAMS family.</text>
</comment>
<dbReference type="SUPFAM" id="SSF56042">
    <property type="entry name" value="PurM C-terminal domain-like"/>
    <property type="match status" value="2"/>
</dbReference>
<feature type="active site" evidence="10">
    <location>
        <position position="1275"/>
    </location>
</feature>
<dbReference type="SUPFAM" id="SSF109736">
    <property type="entry name" value="FGAM synthase PurL, linker domain"/>
    <property type="match status" value="1"/>
</dbReference>
<keyword evidence="17" id="KW-1185">Reference proteome</keyword>
<dbReference type="Pfam" id="PF02769">
    <property type="entry name" value="AIRS_C"/>
    <property type="match status" value="2"/>
</dbReference>
<evidence type="ECO:0000259" key="12">
    <source>
        <dbReference type="Pfam" id="PF02769"/>
    </source>
</evidence>
<feature type="binding site" evidence="10">
    <location>
        <position position="684"/>
    </location>
    <ligand>
        <name>ATP</name>
        <dbReference type="ChEBI" id="CHEBI:30616"/>
    </ligand>
</feature>
<keyword evidence="3 10" id="KW-0436">Ligase</keyword>
<dbReference type="Pfam" id="PF18076">
    <property type="entry name" value="FGAR-AT_N"/>
    <property type="match status" value="1"/>
</dbReference>
<dbReference type="InterPro" id="IPR010073">
    <property type="entry name" value="PurL_large"/>
</dbReference>
<evidence type="ECO:0000259" key="15">
    <source>
        <dbReference type="Pfam" id="PF22689"/>
    </source>
</evidence>
<dbReference type="SMART" id="SM01211">
    <property type="entry name" value="GATase_5"/>
    <property type="match status" value="1"/>
</dbReference>
<evidence type="ECO:0000259" key="14">
    <source>
        <dbReference type="Pfam" id="PF18076"/>
    </source>
</evidence>
<dbReference type="InterPro" id="IPR055181">
    <property type="entry name" value="FGAR-AT_PurM_N-like"/>
</dbReference>
<comment type="subcellular location">
    <subcellularLocation>
        <location evidence="10">Cytoplasm</location>
    </subcellularLocation>
</comment>
<feature type="binding site" evidence="10">
    <location>
        <position position="685"/>
    </location>
    <ligand>
        <name>Mg(2+)</name>
        <dbReference type="ChEBI" id="CHEBI:18420"/>
    </ligand>
</feature>
<evidence type="ECO:0000256" key="8">
    <source>
        <dbReference type="ARBA" id="ARBA00022842"/>
    </source>
</evidence>
<feature type="binding site" evidence="10">
    <location>
        <position position="724"/>
    </location>
    <ligand>
        <name>Mg(2+)</name>
        <dbReference type="ChEBI" id="CHEBI:18420"/>
    </ligand>
</feature>
<evidence type="ECO:0000256" key="2">
    <source>
        <dbReference type="ARBA" id="ARBA00008608"/>
    </source>
</evidence>
<dbReference type="CDD" id="cd01740">
    <property type="entry name" value="GATase1_FGAR_AT"/>
    <property type="match status" value="1"/>
</dbReference>
<dbReference type="PANTHER" id="PTHR10099">
    <property type="entry name" value="PHOSPHORIBOSYLFORMYLGLYCINAMIDINE SYNTHASE"/>
    <property type="match status" value="1"/>
</dbReference>
<feature type="domain" description="PurM-like C-terminal" evidence="12">
    <location>
        <begin position="438"/>
        <end position="595"/>
    </location>
</feature>
<evidence type="ECO:0000256" key="5">
    <source>
        <dbReference type="ARBA" id="ARBA00022741"/>
    </source>
</evidence>
<feature type="domain" description="Phosphoribosylformylglycinamidine synthase linker" evidence="13">
    <location>
        <begin position="172"/>
        <end position="221"/>
    </location>
</feature>
<proteinExistence type="inferred from homology"/>
<feature type="active site" evidence="10">
    <location>
        <position position="1273"/>
    </location>
</feature>
<gene>
    <name evidence="10 16" type="primary">purL</name>
    <name evidence="16" type="synonym">purI</name>
    <name evidence="16" type="ORF">KGQ91_01230</name>
</gene>
<comment type="caution">
    <text evidence="10">Lacks conserved residue(s) required for the propagation of feature annotation.</text>
</comment>
<evidence type="ECO:0000256" key="9">
    <source>
        <dbReference type="ARBA" id="ARBA00022962"/>
    </source>
</evidence>
<dbReference type="InterPro" id="IPR010918">
    <property type="entry name" value="PurM-like_C_dom"/>
</dbReference>